<sequence length="33" mass="3855">MRSIRNLWWAEAHPTKTTKIAKSAVNILNVFTR</sequence>
<comment type="caution">
    <text evidence="1">The sequence shown here is derived from an EMBL/GenBank/DDBJ whole genome shotgun (WGS) entry which is preliminary data.</text>
</comment>
<dbReference type="Proteomes" id="UP000050700">
    <property type="component" value="Unassembled WGS sequence"/>
</dbReference>
<reference evidence="1 2" key="1">
    <citation type="submission" date="2014-05" db="EMBL/GenBank/DDBJ databases">
        <title>Methylome analysis of the phasevarions of Haemophilus influenzae.</title>
        <authorList>
            <person name="Atack J.M."/>
            <person name="Fox K.L."/>
            <person name="Power P.M."/>
            <person name="Clark T."/>
            <person name="Jurcisek J."/>
            <person name="Korlach J."/>
            <person name="Bakaletz L.O."/>
            <person name="Jennings M.P."/>
        </authorList>
    </citation>
    <scope>NUCLEOTIDE SEQUENCE [LARGE SCALE GENOMIC DNA]</scope>
    <source>
        <strain evidence="1 2">1209</strain>
    </source>
</reference>
<accession>A0A158SWE4</accession>
<evidence type="ECO:0000313" key="1">
    <source>
        <dbReference type="EMBL" id="KIS35188.1"/>
    </source>
</evidence>
<dbReference type="AlphaFoldDB" id="A0A158SWE4"/>
<gene>
    <name evidence="1" type="ORF">NTHI1209_00791</name>
</gene>
<protein>
    <submittedName>
        <fullName evidence="1">Uncharacterized protein</fullName>
    </submittedName>
</protein>
<dbReference type="PATRIC" id="fig|727.582.peg.724"/>
<proteinExistence type="predicted"/>
<organism evidence="1 2">
    <name type="scientific">Haemophilus influenzae</name>
    <dbReference type="NCBI Taxonomy" id="727"/>
    <lineage>
        <taxon>Bacteria</taxon>
        <taxon>Pseudomonadati</taxon>
        <taxon>Pseudomonadota</taxon>
        <taxon>Gammaproteobacteria</taxon>
        <taxon>Pasteurellales</taxon>
        <taxon>Pasteurellaceae</taxon>
        <taxon>Haemophilus</taxon>
    </lineage>
</organism>
<dbReference type="EMBL" id="JMQP01000002">
    <property type="protein sequence ID" value="KIS35188.1"/>
    <property type="molecule type" value="Genomic_DNA"/>
</dbReference>
<name>A0A158SWE4_HAEIF</name>
<evidence type="ECO:0000313" key="2">
    <source>
        <dbReference type="Proteomes" id="UP000050700"/>
    </source>
</evidence>